<feature type="compositionally biased region" description="Gly residues" evidence="4">
    <location>
        <begin position="647"/>
        <end position="657"/>
    </location>
</feature>
<dbReference type="STRING" id="1157962.A0A250XEE6"/>
<dbReference type="InterPro" id="IPR000408">
    <property type="entry name" value="Reg_chr_condens"/>
</dbReference>
<feature type="compositionally biased region" description="Low complexity" evidence="4">
    <location>
        <begin position="2310"/>
        <end position="2331"/>
    </location>
</feature>
<dbReference type="PANTHER" id="PTHR22870:SF360">
    <property type="entry name" value="ULTRAVIOLET-B RECEPTOR UVR8"/>
    <property type="match status" value="1"/>
</dbReference>
<evidence type="ECO:0000256" key="1">
    <source>
        <dbReference type="ARBA" id="ARBA00022737"/>
    </source>
</evidence>
<evidence type="ECO:0000256" key="3">
    <source>
        <dbReference type="SAM" id="Coils"/>
    </source>
</evidence>
<comment type="caution">
    <text evidence="6">The sequence shown here is derived from an EMBL/GenBank/DDBJ whole genome shotgun (WGS) entry which is preliminary data.</text>
</comment>
<feature type="compositionally biased region" description="Polar residues" evidence="4">
    <location>
        <begin position="1160"/>
        <end position="1176"/>
    </location>
</feature>
<feature type="repeat" description="RCC1" evidence="2">
    <location>
        <begin position="319"/>
        <end position="370"/>
    </location>
</feature>
<protein>
    <recommendedName>
        <fullName evidence="5">BRX domain-containing protein</fullName>
    </recommendedName>
</protein>
<feature type="repeat" description="RCC1" evidence="2">
    <location>
        <begin position="791"/>
        <end position="842"/>
    </location>
</feature>
<feature type="compositionally biased region" description="Low complexity" evidence="4">
    <location>
        <begin position="2170"/>
        <end position="2181"/>
    </location>
</feature>
<feature type="coiled-coil region" evidence="3">
    <location>
        <begin position="1779"/>
        <end position="1806"/>
    </location>
</feature>
<evidence type="ECO:0000259" key="5">
    <source>
        <dbReference type="PROSITE" id="PS51514"/>
    </source>
</evidence>
<feature type="region of interest" description="Disordered" evidence="4">
    <location>
        <begin position="2145"/>
        <end position="2231"/>
    </location>
</feature>
<feature type="region of interest" description="Disordered" evidence="4">
    <location>
        <begin position="2294"/>
        <end position="2331"/>
    </location>
</feature>
<feature type="compositionally biased region" description="Low complexity" evidence="4">
    <location>
        <begin position="1450"/>
        <end position="1459"/>
    </location>
</feature>
<keyword evidence="3" id="KW-0175">Coiled coil</keyword>
<feature type="region of interest" description="Disordered" evidence="4">
    <location>
        <begin position="1742"/>
        <end position="1761"/>
    </location>
</feature>
<accession>A0A250XEE6</accession>
<dbReference type="PANTHER" id="PTHR22870">
    <property type="entry name" value="REGULATOR OF CHROMOSOME CONDENSATION"/>
    <property type="match status" value="1"/>
</dbReference>
<feature type="region of interest" description="Disordered" evidence="4">
    <location>
        <begin position="1989"/>
        <end position="2010"/>
    </location>
</feature>
<dbReference type="InterPro" id="IPR009091">
    <property type="entry name" value="RCC1/BLIP-II"/>
</dbReference>
<gene>
    <name evidence="6" type="ORF">CEUSTIGMA_g8856.t1</name>
</gene>
<evidence type="ECO:0000256" key="2">
    <source>
        <dbReference type="PROSITE-ProRule" id="PRU00235"/>
    </source>
</evidence>
<feature type="region of interest" description="Disordered" evidence="4">
    <location>
        <begin position="1865"/>
        <end position="1928"/>
    </location>
</feature>
<dbReference type="CDD" id="cd13365">
    <property type="entry name" value="PH_PLC_plant-like"/>
    <property type="match status" value="1"/>
</dbReference>
<feature type="region of interest" description="Disordered" evidence="4">
    <location>
        <begin position="1038"/>
        <end position="1060"/>
    </location>
</feature>
<dbReference type="PROSITE" id="PS50012">
    <property type="entry name" value="RCC1_3"/>
    <property type="match status" value="5"/>
</dbReference>
<feature type="compositionally biased region" description="Gly residues" evidence="4">
    <location>
        <begin position="1881"/>
        <end position="1893"/>
    </location>
</feature>
<dbReference type="Pfam" id="PF00415">
    <property type="entry name" value="RCC1"/>
    <property type="match status" value="5"/>
</dbReference>
<evidence type="ECO:0000313" key="6">
    <source>
        <dbReference type="EMBL" id="GAX81426.1"/>
    </source>
</evidence>
<feature type="region of interest" description="Disordered" evidence="4">
    <location>
        <begin position="1417"/>
        <end position="1460"/>
    </location>
</feature>
<feature type="compositionally biased region" description="Gly residues" evidence="4">
    <location>
        <begin position="2294"/>
        <end position="2309"/>
    </location>
</feature>
<dbReference type="InterPro" id="IPR013591">
    <property type="entry name" value="Brevis_radix_dom"/>
</dbReference>
<dbReference type="EMBL" id="BEGY01000065">
    <property type="protein sequence ID" value="GAX81426.1"/>
    <property type="molecule type" value="Genomic_DNA"/>
</dbReference>
<feature type="compositionally biased region" description="Polar residues" evidence="4">
    <location>
        <begin position="1748"/>
        <end position="1761"/>
    </location>
</feature>
<sequence>MYQGELDASRITGPVAEGGCLFINGFPSGPKPYEEVLTALRKGTMLLKYGRHGNPKSHFFRLSSDDTEVQWESKGRVRRVHLGWVRSFQRGQETEVFKRHLQPSKSHLSFSVIYVDDEKKDRTLDVISSNETEFEMWYWGIQIVKYYPPGTWLLQQELLMQQQLLQQQHSFNLQNSIGEHTVLQHLKRSVDELGSGRSFKGRVSESSSLEVLSTSYSKTSKLKNGSSLVATSLGSLPPFKKRELGDLYIWGSLAQVDPKAYHTPGLRPQPKASEQGSYYDAMLDWQQTATPTLVHNTASVDVVKAAVGVRHAALITRAGELYTWGYGEGGCLGHGTLSSYSSPKQVSKMWGKGIQMAACSDGCSAAISSAGQLFTWGSNSAGQLGHGDTFPVVEPKKLLAFGNGVKILQVSCGPYHTAAVTDEGCLYTWGNGLFGKLGHGDASSVFTPRRVDAFNGYTVIQVACGWWHTAAVAAPHPAAPTTNSTPGGTSIMATLLADAAAGGISGVTSLAESTSASYAGGGLPGSQHKLLNSELLYNDASVSTSASSQQLYENSQSTTSLTPPRQTAVSEQFENGSIMRRTYEYAEASSSGMLFTWGGCFTWSEPVMTDRPHPSSSSSTAPPAAAAAAASSPGSLSPANITAPPLAGGGDGGGGALSGSNSSVGGGRVVSIGGKGDNHRGCLGTGDREGRWLPTRVRGELERKEVVQVACGWNLTVALNKDGKVYQMGGTGAYSPEDKQVPWEGCLLPAHVDGNLFGLFIEEIACGMHHVVGVASRGSPNGKMSEDSRRTRLVVWGKGNMGQLGTETQKDHSSPQVVPALDGKRILHVSCGGFHTLAVCEHDPKDPRKSSMMHHQHPQHNHSGLASPFLSLAHSGVGTLTAVGGAVSGAIMGGAGAAVQKSIATSSSLFGLDSHGGSGSGRDSYPGGVGGGGHRDTRSSEIWHEASPAVYHQYMASVTNQGSRLQSAASDPAVLDKRFIKGTSSAHRYGSSAAHQHQYQPPPSKSSKSTRNHPSAGHHHPPIVHRARMVVMPNINHHHTKHIDGSTSASKERRISSRLSASGHSNFSLNLAQIGIAGSSITRHSSANSESISGTNNILLLPHSPSVRIQGSLEGEDSAGGGAISQASSMSNLAGMGGHQSGAYGAGIRTEGGNDERYMRSSTQGTDSLSVNQTPVGSDRYDLVADTATSDASAGRPISSNAMRRSMEQMPAGAVTYIDNFSSPSPPFQRTLSRNNYVVEGAQHRVLGAGLPLPVSPLAVSPNPRSQSPTLTSSSRSRMMYPLPQEERQEEIAEYETSLSFAKGREVSVSSWAAQCRGEDISGFQALMQQQQQQQISGAGGTSDLHAGYQATAEMLAAQLQQQQQQQQVTFDTLPALSGLSVSMHPMSSSEAAMRMNLAAAAAALGMTGALPTIREGLGSQGFSEDVDDDEEYGGGEEYDEEEEEEGMGESEVLSAAPGPLLPPSVILNAGGGAIRPSGVGGHSLFQTPPSEVVQSRMPSVHQHQLDSFSQNNLIGEHVDLPPSVDSSPHPSVMQETVFLTPGFAAAAVQSADGCTSSTVHAPAAERILLNAELQMSLRGSSHSSSGRTMLTQPQPHDEDILSGAQALSGTTTSLHESGVVVNDTDQGDHVLSEMRRKLVSTSSFNSGAHNTRYQMPQPQQLQGPASAANSSVTSGCLSPAYSSLLLREDVMAALQGDSRGGGSAGILADTAASSSAVPSAPIPLLRNSGDARVNFSTGIGELEQVERNTPNKPSSSKRSSIDGTVIAQHSHQSMLQNQQQAALHNQILQNQVQALQRQVSLLMSLQSHQMMAAATAVVPPVYNTQPQYGAVGMTPGGIPMTGGPVGRSQSYASGVQIPTSQAGNLQKQHLLSTRHSGSPAGSGGTQPTGSGGSSRNLLGGSTGSGARTKKHRRAMSMESSHVLSGGKLTSSQLQLGTGKLTSSQLQLLQHQMQLQSQQNQPGLYINPSVVPSAAVGLQLQLPLPLGSSVQQHQQYRQSSPPSAAPHTADWAPDELERMDVGTLHSTASAMSAVAAGASEHTGGSILDDVEVADALLRRDGMKSDGEGRSYWVEELSPGTYLWLRRQQAVGSEATGSNAASSSAKPELFKIRFSRKVFSYPEARQWYQENEGLLRERYEVTLDQQGTAVPQQQQGGTAGGGEQHSRRVVTGTASSASWSGGDQQQQQPVGHHVSQQLPSAGSSSRRVSGNGATAAGFGSQQHPTPHSMINRGHRRLESGDFILGSPSSWGGDSGGGTGIGMDAAAGMMILSGGTGIGMDAAAGMMMLSGGGGVHRRVGSGGQHHPGAGGSSSSSSMMLAGQASATGEAATESERSLAALGAAASGTGSFMATAAAAASPAGSSSHYHLTGGSNSGAASAASPPSSHDQLLLSYLHPHSPPGIMSHQGLGTNSAGSEMMMRAGATGPSLLITAAGNSSVDMLAGLDTLRRDWSGAGMVGAIREARRQMQLEQLLAAEQQEQLLVEGSIVNDGAAKGEEED</sequence>
<feature type="compositionally biased region" description="Low complexity" evidence="4">
    <location>
        <begin position="2145"/>
        <end position="2155"/>
    </location>
</feature>
<feature type="region of interest" description="Disordered" evidence="4">
    <location>
        <begin position="1257"/>
        <end position="1281"/>
    </location>
</feature>
<keyword evidence="1" id="KW-0677">Repeat</keyword>
<feature type="region of interest" description="Disordered" evidence="4">
    <location>
        <begin position="986"/>
        <end position="1021"/>
    </location>
</feature>
<feature type="region of interest" description="Disordered" evidence="4">
    <location>
        <begin position="608"/>
        <end position="687"/>
    </location>
</feature>
<feature type="compositionally biased region" description="Acidic residues" evidence="4">
    <location>
        <begin position="1425"/>
        <end position="1449"/>
    </location>
</feature>
<feature type="compositionally biased region" description="Polar residues" evidence="4">
    <location>
        <begin position="2182"/>
        <end position="2211"/>
    </location>
</feature>
<dbReference type="SUPFAM" id="SSF50985">
    <property type="entry name" value="RCC1/BLIP-II"/>
    <property type="match status" value="2"/>
</dbReference>
<feature type="repeat" description="RCC1" evidence="2">
    <location>
        <begin position="667"/>
        <end position="722"/>
    </location>
</feature>
<dbReference type="InterPro" id="IPR051210">
    <property type="entry name" value="Ub_ligase/GEF_domain"/>
</dbReference>
<feature type="compositionally biased region" description="Low complexity" evidence="4">
    <location>
        <begin position="614"/>
        <end position="639"/>
    </location>
</feature>
<organism evidence="6 7">
    <name type="scientific">Chlamydomonas eustigma</name>
    <dbReference type="NCBI Taxonomy" id="1157962"/>
    <lineage>
        <taxon>Eukaryota</taxon>
        <taxon>Viridiplantae</taxon>
        <taxon>Chlorophyta</taxon>
        <taxon>core chlorophytes</taxon>
        <taxon>Chlorophyceae</taxon>
        <taxon>CS clade</taxon>
        <taxon>Chlamydomonadales</taxon>
        <taxon>Chlamydomonadaceae</taxon>
        <taxon>Chlamydomonas</taxon>
    </lineage>
</organism>
<feature type="compositionally biased region" description="Basic residues" evidence="4">
    <location>
        <begin position="1008"/>
        <end position="1021"/>
    </location>
</feature>
<feature type="compositionally biased region" description="Basic and acidic residues" evidence="4">
    <location>
        <begin position="676"/>
        <end position="687"/>
    </location>
</feature>
<evidence type="ECO:0000313" key="7">
    <source>
        <dbReference type="Proteomes" id="UP000232323"/>
    </source>
</evidence>
<feature type="compositionally biased region" description="Low complexity" evidence="4">
    <location>
        <begin position="1257"/>
        <end position="1278"/>
    </location>
</feature>
<proteinExistence type="predicted"/>
<feature type="compositionally biased region" description="Polar residues" evidence="4">
    <location>
        <begin position="1918"/>
        <end position="1928"/>
    </location>
</feature>
<dbReference type="OrthoDB" id="5981550at2759"/>
<dbReference type="InterPro" id="IPR011993">
    <property type="entry name" value="PH-like_dom_sf"/>
</dbReference>
<feature type="region of interest" description="Disordered" evidence="4">
    <location>
        <begin position="548"/>
        <end position="573"/>
    </location>
</feature>
<dbReference type="PROSITE" id="PS00626">
    <property type="entry name" value="RCC1_2"/>
    <property type="match status" value="3"/>
</dbReference>
<reference evidence="6 7" key="1">
    <citation type="submission" date="2017-08" db="EMBL/GenBank/DDBJ databases">
        <title>Acidophilic green algal genome provides insights into adaptation to an acidic environment.</title>
        <authorList>
            <person name="Hirooka S."/>
            <person name="Hirose Y."/>
            <person name="Kanesaki Y."/>
            <person name="Higuchi S."/>
            <person name="Fujiwara T."/>
            <person name="Onuma R."/>
            <person name="Era A."/>
            <person name="Ohbayashi R."/>
            <person name="Uzuka A."/>
            <person name="Nozaki H."/>
            <person name="Yoshikawa H."/>
            <person name="Miyagishima S.Y."/>
        </authorList>
    </citation>
    <scope>NUCLEOTIDE SEQUENCE [LARGE SCALE GENOMIC DNA]</scope>
    <source>
        <strain evidence="6 7">NIES-2499</strain>
    </source>
</reference>
<feature type="repeat" description="RCC1" evidence="2">
    <location>
        <begin position="371"/>
        <end position="423"/>
    </location>
</feature>
<name>A0A250XEE6_9CHLO</name>
<feature type="compositionally biased region" description="Polar residues" evidence="4">
    <location>
        <begin position="1865"/>
        <end position="1876"/>
    </location>
</feature>
<dbReference type="PRINTS" id="PR00633">
    <property type="entry name" value="RCCNDNSATION"/>
</dbReference>
<feature type="region of interest" description="Disordered" evidence="4">
    <location>
        <begin position="1643"/>
        <end position="1670"/>
    </location>
</feature>
<dbReference type="SUPFAM" id="SSF50729">
    <property type="entry name" value="PH domain-like"/>
    <property type="match status" value="1"/>
</dbReference>
<evidence type="ECO:0000256" key="4">
    <source>
        <dbReference type="SAM" id="MobiDB-lite"/>
    </source>
</evidence>
<feature type="region of interest" description="Disordered" evidence="4">
    <location>
        <begin position="1144"/>
        <end position="1177"/>
    </location>
</feature>
<keyword evidence="7" id="KW-1185">Reference proteome</keyword>
<dbReference type="Gene3D" id="2.130.10.30">
    <property type="entry name" value="Regulator of chromosome condensation 1/beta-lactamase-inhibitor protein II"/>
    <property type="match status" value="2"/>
</dbReference>
<feature type="compositionally biased region" description="Polar residues" evidence="4">
    <location>
        <begin position="1993"/>
        <end position="2002"/>
    </location>
</feature>
<dbReference type="Gene3D" id="2.30.29.30">
    <property type="entry name" value="Pleckstrin-homology domain (PH domain)/Phosphotyrosine-binding domain (PTB)"/>
    <property type="match status" value="1"/>
</dbReference>
<dbReference type="PROSITE" id="PS51514">
    <property type="entry name" value="BRX"/>
    <property type="match status" value="1"/>
</dbReference>
<feature type="domain" description="BRX" evidence="5">
    <location>
        <begin position="2070"/>
        <end position="2139"/>
    </location>
</feature>
<feature type="region of interest" description="Disordered" evidence="4">
    <location>
        <begin position="2361"/>
        <end position="2396"/>
    </location>
</feature>
<feature type="region of interest" description="Disordered" evidence="4">
    <location>
        <begin position="913"/>
        <end position="938"/>
    </location>
</feature>
<dbReference type="Proteomes" id="UP000232323">
    <property type="component" value="Unassembled WGS sequence"/>
</dbReference>
<feature type="repeat" description="RCC1" evidence="2">
    <location>
        <begin position="424"/>
        <end position="475"/>
    </location>
</feature>